<proteinExistence type="predicted"/>
<protein>
    <submittedName>
        <fullName evidence="1">Uncharacterized protein</fullName>
    </submittedName>
</protein>
<comment type="caution">
    <text evidence="1">The sequence shown here is derived from an EMBL/GenBank/DDBJ whole genome shotgun (WGS) entry which is preliminary data.</text>
</comment>
<evidence type="ECO:0000313" key="2">
    <source>
        <dbReference type="Proteomes" id="UP000790377"/>
    </source>
</evidence>
<evidence type="ECO:0000313" key="1">
    <source>
        <dbReference type="EMBL" id="KAH7907984.1"/>
    </source>
</evidence>
<dbReference type="EMBL" id="MU267854">
    <property type="protein sequence ID" value="KAH7907984.1"/>
    <property type="molecule type" value="Genomic_DNA"/>
</dbReference>
<organism evidence="1 2">
    <name type="scientific">Hygrophoropsis aurantiaca</name>
    <dbReference type="NCBI Taxonomy" id="72124"/>
    <lineage>
        <taxon>Eukaryota</taxon>
        <taxon>Fungi</taxon>
        <taxon>Dikarya</taxon>
        <taxon>Basidiomycota</taxon>
        <taxon>Agaricomycotina</taxon>
        <taxon>Agaricomycetes</taxon>
        <taxon>Agaricomycetidae</taxon>
        <taxon>Boletales</taxon>
        <taxon>Coniophorineae</taxon>
        <taxon>Hygrophoropsidaceae</taxon>
        <taxon>Hygrophoropsis</taxon>
    </lineage>
</organism>
<reference evidence="1" key="1">
    <citation type="journal article" date="2021" name="New Phytol.">
        <title>Evolutionary innovations through gain and loss of genes in the ectomycorrhizal Boletales.</title>
        <authorList>
            <person name="Wu G."/>
            <person name="Miyauchi S."/>
            <person name="Morin E."/>
            <person name="Kuo A."/>
            <person name="Drula E."/>
            <person name="Varga T."/>
            <person name="Kohler A."/>
            <person name="Feng B."/>
            <person name="Cao Y."/>
            <person name="Lipzen A."/>
            <person name="Daum C."/>
            <person name="Hundley H."/>
            <person name="Pangilinan J."/>
            <person name="Johnson J."/>
            <person name="Barry K."/>
            <person name="LaButti K."/>
            <person name="Ng V."/>
            <person name="Ahrendt S."/>
            <person name="Min B."/>
            <person name="Choi I.G."/>
            <person name="Park H."/>
            <person name="Plett J.M."/>
            <person name="Magnuson J."/>
            <person name="Spatafora J.W."/>
            <person name="Nagy L.G."/>
            <person name="Henrissat B."/>
            <person name="Grigoriev I.V."/>
            <person name="Yang Z.L."/>
            <person name="Xu J."/>
            <person name="Martin F.M."/>
        </authorList>
    </citation>
    <scope>NUCLEOTIDE SEQUENCE</scope>
    <source>
        <strain evidence="1">ATCC 28755</strain>
    </source>
</reference>
<sequence length="274" mass="30971">MIQLFIKHVLGVKHGIDGFYGKTDAYYGTVEQQGRLTLHLHLLLWIKSALTPQEIRDRLMNADSDFQLKLAEYLEGVHCGEFLSSSKEQVRDRLDHARVDDELPTAIETMAEAPPICDTGTSCVKEKKCGSCHAWEDQYINTTNELLFRCNVHKCRCCSNKWGKCKARFPRATHTHTSMDPSTGALLMKKGEPMMNFFTDLVTYLFRCNTDVTSLLSGTAIKAVVAYISDYISKPSLRTYIVFDAIKSVFEKNTELISDGNWSTHGITVLAWKS</sequence>
<dbReference type="Proteomes" id="UP000790377">
    <property type="component" value="Unassembled WGS sequence"/>
</dbReference>
<accession>A0ACB8A4I5</accession>
<keyword evidence="2" id="KW-1185">Reference proteome</keyword>
<name>A0ACB8A4I5_9AGAM</name>
<gene>
    <name evidence="1" type="ORF">BJ138DRAFT_1137322</name>
</gene>